<sequence>MSIKKQKFTKEFKLEILQLASQENTCIAELARDFGIRRNMIYKWREQLNKKQDKAFKRTADNTDTTHHKATHSELLKQNKQLKKDLKLAQMEAEILKKAQAFFKSQNN</sequence>
<dbReference type="InterPro" id="IPR009057">
    <property type="entry name" value="Homeodomain-like_sf"/>
</dbReference>
<dbReference type="GO" id="GO:0004803">
    <property type="term" value="F:transposase activity"/>
    <property type="evidence" value="ECO:0007669"/>
    <property type="project" value="InterPro"/>
</dbReference>
<dbReference type="InterPro" id="IPR051839">
    <property type="entry name" value="RD_transcriptional_regulator"/>
</dbReference>
<protein>
    <recommendedName>
        <fullName evidence="3">Transposase</fullName>
    </recommendedName>
</protein>
<keyword evidence="1" id="KW-0175">Coiled coil</keyword>
<dbReference type="Gene3D" id="1.10.10.10">
    <property type="entry name" value="Winged helix-like DNA-binding domain superfamily/Winged helix DNA-binding domain"/>
    <property type="match status" value="1"/>
</dbReference>
<name>A0A1W1CP39_9ZZZZ</name>
<dbReference type="GO" id="GO:0006313">
    <property type="term" value="P:DNA transposition"/>
    <property type="evidence" value="ECO:0007669"/>
    <property type="project" value="InterPro"/>
</dbReference>
<gene>
    <name evidence="2" type="ORF">MNB_SUP05-5-84</name>
</gene>
<reference evidence="2" key="1">
    <citation type="submission" date="2016-10" db="EMBL/GenBank/DDBJ databases">
        <authorList>
            <person name="de Groot N.N."/>
        </authorList>
    </citation>
    <scope>NUCLEOTIDE SEQUENCE</scope>
</reference>
<organism evidence="2">
    <name type="scientific">hydrothermal vent metagenome</name>
    <dbReference type="NCBI Taxonomy" id="652676"/>
    <lineage>
        <taxon>unclassified sequences</taxon>
        <taxon>metagenomes</taxon>
        <taxon>ecological metagenomes</taxon>
    </lineage>
</organism>
<evidence type="ECO:0000256" key="1">
    <source>
        <dbReference type="SAM" id="Coils"/>
    </source>
</evidence>
<accession>A0A1W1CP39</accession>
<evidence type="ECO:0008006" key="3">
    <source>
        <dbReference type="Google" id="ProtNLM"/>
    </source>
</evidence>
<dbReference type="EMBL" id="FPHJ01000058">
    <property type="protein sequence ID" value="SFV67648.1"/>
    <property type="molecule type" value="Genomic_DNA"/>
</dbReference>
<dbReference type="GO" id="GO:0003677">
    <property type="term" value="F:DNA binding"/>
    <property type="evidence" value="ECO:0007669"/>
    <property type="project" value="InterPro"/>
</dbReference>
<dbReference type="Pfam" id="PF01527">
    <property type="entry name" value="HTH_Tnp_1"/>
    <property type="match status" value="1"/>
</dbReference>
<dbReference type="SUPFAM" id="SSF46689">
    <property type="entry name" value="Homeodomain-like"/>
    <property type="match status" value="1"/>
</dbReference>
<feature type="coiled-coil region" evidence="1">
    <location>
        <begin position="72"/>
        <end position="99"/>
    </location>
</feature>
<evidence type="ECO:0000313" key="2">
    <source>
        <dbReference type="EMBL" id="SFV67648.1"/>
    </source>
</evidence>
<dbReference type="InterPro" id="IPR002514">
    <property type="entry name" value="Transposase_8"/>
</dbReference>
<proteinExistence type="predicted"/>
<dbReference type="PANTHER" id="PTHR33215">
    <property type="entry name" value="PROTEIN DISTAL ANTENNA"/>
    <property type="match status" value="1"/>
</dbReference>
<dbReference type="AlphaFoldDB" id="A0A1W1CP39"/>
<dbReference type="PANTHER" id="PTHR33215:SF13">
    <property type="entry name" value="PROTEIN DISTAL ANTENNA"/>
    <property type="match status" value="1"/>
</dbReference>
<dbReference type="InterPro" id="IPR036388">
    <property type="entry name" value="WH-like_DNA-bd_sf"/>
</dbReference>